<accession>A0A1M6HAB0</accession>
<evidence type="ECO:0000313" key="5">
    <source>
        <dbReference type="EMBL" id="SHJ19148.1"/>
    </source>
</evidence>
<feature type="binding site" evidence="4">
    <location>
        <position position="90"/>
    </location>
    <ligand>
        <name>substrate</name>
    </ligand>
</feature>
<dbReference type="GO" id="GO:0000272">
    <property type="term" value="P:polysaccharide catabolic process"/>
    <property type="evidence" value="ECO:0007669"/>
    <property type="project" value="TreeGrafter"/>
</dbReference>
<feature type="active site" description="Proton donor" evidence="3">
    <location>
        <position position="148"/>
    </location>
</feature>
<feature type="binding site" evidence="4">
    <location>
        <position position="208"/>
    </location>
    <ligand>
        <name>substrate</name>
    </ligand>
</feature>
<evidence type="ECO:0000313" key="6">
    <source>
        <dbReference type="Proteomes" id="UP000184080"/>
    </source>
</evidence>
<evidence type="ECO:0000256" key="3">
    <source>
        <dbReference type="PIRSR" id="PIRSR610905-1"/>
    </source>
</evidence>
<evidence type="ECO:0000256" key="2">
    <source>
        <dbReference type="ARBA" id="ARBA00038358"/>
    </source>
</evidence>
<keyword evidence="1 5" id="KW-0378">Hydrolase</keyword>
<feature type="binding site" evidence="4">
    <location>
        <position position="224"/>
    </location>
    <ligand>
        <name>substrate</name>
    </ligand>
</feature>
<comment type="similarity">
    <text evidence="2">Belongs to the glycosyl hydrolase 88 family.</text>
</comment>
<dbReference type="PANTHER" id="PTHR36845">
    <property type="entry name" value="HYDROLASE, PUTATIVE (AFU_ORTHOLOGUE AFUA_7G05090)-RELATED"/>
    <property type="match status" value="1"/>
</dbReference>
<dbReference type="EMBL" id="FQZO01000003">
    <property type="protein sequence ID" value="SHJ19148.1"/>
    <property type="molecule type" value="Genomic_DNA"/>
</dbReference>
<dbReference type="InterPro" id="IPR052369">
    <property type="entry name" value="UG_Glycosaminoglycan_Hydrolase"/>
</dbReference>
<dbReference type="InterPro" id="IPR010905">
    <property type="entry name" value="Glyco_hydro_88"/>
</dbReference>
<dbReference type="STRING" id="1121298.SAMN05444401_2443"/>
<dbReference type="Proteomes" id="UP000184080">
    <property type="component" value="Unassembled WGS sequence"/>
</dbReference>
<dbReference type="AlphaFoldDB" id="A0A1M6HAB0"/>
<dbReference type="PANTHER" id="PTHR36845:SF1">
    <property type="entry name" value="HYDROLASE, PUTATIVE (AFU_ORTHOLOGUE AFUA_7G05090)-RELATED"/>
    <property type="match status" value="1"/>
</dbReference>
<feature type="binding site" evidence="4">
    <location>
        <position position="148"/>
    </location>
    <ligand>
        <name>substrate</name>
    </ligand>
</feature>
<dbReference type="RefSeq" id="WP_073006864.1">
    <property type="nucleotide sequence ID" value="NZ_FQZO01000003.1"/>
</dbReference>
<feature type="binding site" evidence="4">
    <location>
        <position position="220"/>
    </location>
    <ligand>
        <name>substrate</name>
    </ligand>
</feature>
<protein>
    <submittedName>
        <fullName evidence="5">Unsaturated chondroitin disaccharide hydrolase</fullName>
    </submittedName>
</protein>
<dbReference type="Gene3D" id="1.50.10.10">
    <property type="match status" value="1"/>
</dbReference>
<name>A0A1M6HAB0_9CLOT</name>
<evidence type="ECO:0000256" key="1">
    <source>
        <dbReference type="ARBA" id="ARBA00022801"/>
    </source>
</evidence>
<dbReference type="Pfam" id="PF07470">
    <property type="entry name" value="Glyco_hydro_88"/>
    <property type="match status" value="1"/>
</dbReference>
<proteinExistence type="inferred from homology"/>
<reference evidence="5 6" key="1">
    <citation type="submission" date="2016-11" db="EMBL/GenBank/DDBJ databases">
        <authorList>
            <person name="Jaros S."/>
            <person name="Januszkiewicz K."/>
            <person name="Wedrychowicz H."/>
        </authorList>
    </citation>
    <scope>NUCLEOTIDE SEQUENCE [LARGE SCALE GENOMIC DNA]</scope>
    <source>
        <strain evidence="5 6">DSM 21864</strain>
    </source>
</reference>
<feature type="binding site" evidence="4">
    <location>
        <position position="206"/>
    </location>
    <ligand>
        <name>substrate</name>
    </ligand>
</feature>
<gene>
    <name evidence="5" type="ORF">SAMN05444401_2443</name>
</gene>
<dbReference type="SUPFAM" id="SSF48208">
    <property type="entry name" value="Six-hairpin glycosidases"/>
    <property type="match status" value="1"/>
</dbReference>
<organism evidence="5 6">
    <name type="scientific">Clostridium amylolyticum</name>
    <dbReference type="NCBI Taxonomy" id="1121298"/>
    <lineage>
        <taxon>Bacteria</taxon>
        <taxon>Bacillati</taxon>
        <taxon>Bacillota</taxon>
        <taxon>Clostridia</taxon>
        <taxon>Eubacteriales</taxon>
        <taxon>Clostridiaceae</taxon>
        <taxon>Clostridium</taxon>
    </lineage>
</organism>
<dbReference type="OrthoDB" id="428577at2"/>
<dbReference type="InterPro" id="IPR008928">
    <property type="entry name" value="6-hairpin_glycosidase_sf"/>
</dbReference>
<dbReference type="InterPro" id="IPR012341">
    <property type="entry name" value="6hp_glycosidase-like_sf"/>
</dbReference>
<sequence>MDQDMMTEALRQCIEKIKINMENFSEKFPHVSEQNVYMPQKNDLWTSSFWPGMVYLAYCCFKDEALMKYKDKWLDSFEERLNDKSSDTHDLGFLYTLSCVSLYKIEGNERAKGLALRAAEKLISRYNEEGRYIKAWENESASIDLMIDTMMNIPLLFWSSEVTGDKKFREIAVKHAITSSKHLVRKDGSTYHICPYDYSAGELLKGKTFQGRYDETTWARGQGWAIYGFALCYKYTKDEYFISLAKKAADYFMKNNKAKDYVPYWDMSFTDESPDLKDSSAASIAACGLMELSYETEDNKYKEYAMKIEESLYKYYFTGLSSKSNGILLQGVYHRNLGADECNIWGDYFYLEALARLNNNYRIFW</sequence>
<keyword evidence="6" id="KW-1185">Reference proteome</keyword>
<dbReference type="GO" id="GO:0052757">
    <property type="term" value="F:chondroitin hydrolase activity"/>
    <property type="evidence" value="ECO:0007669"/>
    <property type="project" value="TreeGrafter"/>
</dbReference>
<evidence type="ECO:0000256" key="4">
    <source>
        <dbReference type="PIRSR" id="PIRSR610905-2"/>
    </source>
</evidence>
<feature type="active site" description="Nucleophile" evidence="3">
    <location>
        <position position="90"/>
    </location>
</feature>